<dbReference type="AlphaFoldDB" id="Q2W5Z5"/>
<dbReference type="RefSeq" id="WP_011384329.1">
    <property type="nucleotide sequence ID" value="NC_007626.1"/>
</dbReference>
<proteinExistence type="predicted"/>
<evidence type="ECO:0000313" key="1">
    <source>
        <dbReference type="EMBL" id="BAE50730.1"/>
    </source>
</evidence>
<dbReference type="STRING" id="342108.amb1926"/>
<organism evidence="1 2">
    <name type="scientific">Paramagnetospirillum magneticum (strain ATCC 700264 / AMB-1)</name>
    <name type="common">Magnetospirillum magneticum</name>
    <dbReference type="NCBI Taxonomy" id="342108"/>
    <lineage>
        <taxon>Bacteria</taxon>
        <taxon>Pseudomonadati</taxon>
        <taxon>Pseudomonadota</taxon>
        <taxon>Alphaproteobacteria</taxon>
        <taxon>Rhodospirillales</taxon>
        <taxon>Magnetospirillaceae</taxon>
        <taxon>Paramagnetospirillum</taxon>
    </lineage>
</organism>
<evidence type="ECO:0000313" key="2">
    <source>
        <dbReference type="Proteomes" id="UP000007058"/>
    </source>
</evidence>
<protein>
    <submittedName>
        <fullName evidence="1">Phage-related minor tail protein</fullName>
    </submittedName>
</protein>
<dbReference type="EMBL" id="AP007255">
    <property type="protein sequence ID" value="BAE50730.1"/>
    <property type="molecule type" value="Genomic_DNA"/>
</dbReference>
<gene>
    <name evidence="1" type="ordered locus">amb1926</name>
</gene>
<dbReference type="Proteomes" id="UP000007058">
    <property type="component" value="Chromosome"/>
</dbReference>
<accession>Q2W5Z5</accession>
<name>Q2W5Z5_PARM1</name>
<sequence length="733" mass="77883">MAEVDALLVRIEANTALLRSELDKADRAMMSSAGTAETTAKRIDAAISRTLDAQRASMQRLLDQADPTAAAMRKMSETQIEVNKALDFGIISQAEHTKLMASLGGQAGKTGGQLGAMRGMAQQAGYQFTDMATQIGMGQNAFMAIGVQMGQLLGMFGAWGAAAGFAAVAAGTLAAKFFDDAKAADEAAKAAQTYAEAIARVNELTKTATDLTKLKTAADRENALETIRKLHLEETAAFATLSQKVAKIKADRADLGPNIDWSREYHQADTALQESFNRLQELGRQRQDLLKPPAGSGLYNKINAEAIKDAEEYLKDFEDASKKSQSVAEKLSDAIAKQAQQLQFQADQFGRSAREQAIYTALQTNGLSITSKEGEEIARLAGAVYDLTAAKKAADEVQNRLNEREAESWDDAIKLTDARKKLIEATADEVDKARQLYAAMQDGEDAYNRQKIVIEKVNEAKKAGINLSPEEVAAIKANANALVDVQNQTAQYKNTVNELGQFGDQAFSRIGSAMTQMAMEGNDAFSSLRNIGKAVISELTQELMKLAAINPLKNALLGQNNATIGSMGGLFGGVLDWLGGGGGQGYNGASNTAALSSGTDAGFWSNFAGAFAGGTPNAPSGWALVGENGPEIVRFKGGEQVFPTDVSAKMASGQFPSISAPSVPNVTASNSNSANGGVYQHFVIDARGADREGMARLEQRIATMNATIERRAINAVTDAAQRGGSVARAFRGR</sequence>
<keyword evidence="2" id="KW-1185">Reference proteome</keyword>
<dbReference type="HOGENOM" id="CLU_378036_0_0_5"/>
<dbReference type="OrthoDB" id="7295432at2"/>
<reference evidence="1 2" key="1">
    <citation type="journal article" date="2005" name="DNA Res.">
        <title>Complete genome sequence of the facultative anaerobic magnetotactic bacterium Magnetospirillum sp. strain AMB-1.</title>
        <authorList>
            <person name="Matsunaga T."/>
            <person name="Okamura Y."/>
            <person name="Fukuda Y."/>
            <person name="Wahyudi A.T."/>
            <person name="Murase Y."/>
            <person name="Takeyama H."/>
        </authorList>
    </citation>
    <scope>NUCLEOTIDE SEQUENCE [LARGE SCALE GENOMIC DNA]</scope>
    <source>
        <strain evidence="2">ATCC 700264 / AMB-1</strain>
    </source>
</reference>
<dbReference type="KEGG" id="mag:amb1926"/>